<dbReference type="SUPFAM" id="SSF52374">
    <property type="entry name" value="Nucleotidylyl transferase"/>
    <property type="match status" value="1"/>
</dbReference>
<feature type="domain" description="Nudix hydrolase" evidence="4">
    <location>
        <begin position="202"/>
        <end position="338"/>
    </location>
</feature>
<dbReference type="Gene3D" id="3.90.79.10">
    <property type="entry name" value="Nucleoside Triphosphate Pyrophosphohydrolase"/>
    <property type="match status" value="1"/>
</dbReference>
<dbReference type="GO" id="GO:0016787">
    <property type="term" value="F:hydrolase activity"/>
    <property type="evidence" value="ECO:0007669"/>
    <property type="project" value="UniProtKB-KW"/>
</dbReference>
<evidence type="ECO:0000313" key="5">
    <source>
        <dbReference type="EMBL" id="UFP95506.1"/>
    </source>
</evidence>
<dbReference type="EMBL" id="CP063845">
    <property type="protein sequence ID" value="UFP95506.1"/>
    <property type="molecule type" value="Genomic_DNA"/>
</dbReference>
<name>A0ABY3PP99_9CYAN</name>
<dbReference type="EC" id="3.6.1.-" evidence="5"/>
<dbReference type="RefSeq" id="WP_230842732.1">
    <property type="nucleotide sequence ID" value="NZ_CP063845.1"/>
</dbReference>
<dbReference type="NCBIfam" id="NF003788">
    <property type="entry name" value="PRK05379.1-5"/>
    <property type="match status" value="1"/>
</dbReference>
<dbReference type="InterPro" id="IPR000086">
    <property type="entry name" value="NUDIX_hydrolase_dom"/>
</dbReference>
<dbReference type="CDD" id="cd02168">
    <property type="entry name" value="NMNAT_Nudix"/>
    <property type="match status" value="1"/>
</dbReference>
<protein>
    <submittedName>
        <fullName evidence="5">Bifunctional nicotinamide-nucleotide adenylyltransferase/Nudix hydroxylase</fullName>
        <ecNumber evidence="5">2.7.7.1</ecNumber>
        <ecNumber evidence="5">3.6.1.-</ecNumber>
    </submittedName>
</protein>
<dbReference type="Pfam" id="PF00293">
    <property type="entry name" value="NUDIX"/>
    <property type="match status" value="1"/>
</dbReference>
<dbReference type="PANTHER" id="PTHR21342">
    <property type="entry name" value="PHOSPHOPANTETHEINE ADENYLYLTRANSFERASE"/>
    <property type="match status" value="1"/>
</dbReference>
<evidence type="ECO:0000256" key="1">
    <source>
        <dbReference type="ARBA" id="ARBA00022679"/>
    </source>
</evidence>
<dbReference type="Proteomes" id="UP001054846">
    <property type="component" value="Chromosome"/>
</dbReference>
<dbReference type="InterPro" id="IPR015797">
    <property type="entry name" value="NUDIX_hydrolase-like_dom_sf"/>
</dbReference>
<evidence type="ECO:0000256" key="3">
    <source>
        <dbReference type="ARBA" id="ARBA00022801"/>
    </source>
</evidence>
<dbReference type="PANTHER" id="PTHR21342:SF0">
    <property type="entry name" value="BIFUNCTIONAL NMN ADENYLYLTRANSFERASE_NUDIX HYDROLASE"/>
    <property type="match status" value="1"/>
</dbReference>
<keyword evidence="6" id="KW-1185">Reference proteome</keyword>
<gene>
    <name evidence="5" type="ORF">ISF26_04455</name>
</gene>
<reference evidence="5 6" key="1">
    <citation type="journal article" date="2021" name="Genome Biol. Evol.">
        <title>Complete Genome Sequencing of a Novel Gloeobacter Species from a Waterfall Cave in Mexico.</title>
        <authorList>
            <person name="Saw J.H."/>
            <person name="Cardona T."/>
            <person name="Montejano G."/>
        </authorList>
    </citation>
    <scope>NUCLEOTIDE SEQUENCE [LARGE SCALE GENOMIC DNA]</scope>
    <source>
        <strain evidence="5">MG652769</strain>
    </source>
</reference>
<keyword evidence="2 5" id="KW-0548">Nucleotidyltransferase</keyword>
<dbReference type="PROSITE" id="PS00893">
    <property type="entry name" value="NUDIX_BOX"/>
    <property type="match status" value="1"/>
</dbReference>
<accession>A0ABY3PP99</accession>
<keyword evidence="3 5" id="KW-0378">Hydrolase</keyword>
<dbReference type="SUPFAM" id="SSF55811">
    <property type="entry name" value="Nudix"/>
    <property type="match status" value="1"/>
</dbReference>
<sequence>MRKKYDYCIYIGRFQPFHLGHLQTVRIALEEASELIIVIGSHRTAPNIKNPWTSSQREQMIRLTLKDEPELLERIHFAPVRDQLYSDNLWVADIQQKVLAIAGDESAIAIIGHRKDESSYYLDSFPQWSYIETGNYRDIHSTDIRAAYLSRAPEASYYDKLPVGVQVSLSTFQSEARFAELCAEYDFIQQNKKAWSVAPYPPTFVTVDAVVVQSGHVLIVRRKSRYGSGLYALPGGFVDQDETLLEGMLRELKEETGLKVPMPVLRGSIVDSHVFDNPSRSLRGRTITHAYFIQLKAGKLPPVKGGDDADKALWMSLADLYIHEDLFFEDHFAIVLHFVSRV</sequence>
<evidence type="ECO:0000256" key="2">
    <source>
        <dbReference type="ARBA" id="ARBA00022695"/>
    </source>
</evidence>
<dbReference type="GO" id="GO:0000309">
    <property type="term" value="F:nicotinamide-nucleotide adenylyltransferase activity"/>
    <property type="evidence" value="ECO:0007669"/>
    <property type="project" value="UniProtKB-EC"/>
</dbReference>
<dbReference type="CDD" id="cd18873">
    <property type="entry name" value="NUDIX_NadM_like"/>
    <property type="match status" value="1"/>
</dbReference>
<dbReference type="InterPro" id="IPR004821">
    <property type="entry name" value="Cyt_trans-like"/>
</dbReference>
<organism evidence="5 6">
    <name type="scientific">Gloeobacter morelensis MG652769</name>
    <dbReference type="NCBI Taxonomy" id="2781736"/>
    <lineage>
        <taxon>Bacteria</taxon>
        <taxon>Bacillati</taxon>
        <taxon>Cyanobacteriota</taxon>
        <taxon>Cyanophyceae</taxon>
        <taxon>Gloeobacterales</taxon>
        <taxon>Gloeobacteraceae</taxon>
        <taxon>Gloeobacter</taxon>
        <taxon>Gloeobacter morelensis</taxon>
    </lineage>
</organism>
<dbReference type="Pfam" id="PF01467">
    <property type="entry name" value="CTP_transf_like"/>
    <property type="match status" value="1"/>
</dbReference>
<dbReference type="NCBIfam" id="TIGR00125">
    <property type="entry name" value="cyt_tran_rel"/>
    <property type="match status" value="1"/>
</dbReference>
<dbReference type="NCBIfam" id="NF003791">
    <property type="entry name" value="PRK05379.2-3"/>
    <property type="match status" value="1"/>
</dbReference>
<dbReference type="Gene3D" id="3.40.50.620">
    <property type="entry name" value="HUPs"/>
    <property type="match status" value="1"/>
</dbReference>
<dbReference type="InterPro" id="IPR020084">
    <property type="entry name" value="NUDIX_hydrolase_CS"/>
</dbReference>
<dbReference type="PROSITE" id="PS51462">
    <property type="entry name" value="NUDIX"/>
    <property type="match status" value="1"/>
</dbReference>
<dbReference type="EC" id="2.7.7.1" evidence="5"/>
<proteinExistence type="predicted"/>
<keyword evidence="1 5" id="KW-0808">Transferase</keyword>
<evidence type="ECO:0000259" key="4">
    <source>
        <dbReference type="PROSITE" id="PS51462"/>
    </source>
</evidence>
<dbReference type="InterPro" id="IPR041750">
    <property type="entry name" value="NMNAT_Nudix"/>
</dbReference>
<evidence type="ECO:0000313" key="6">
    <source>
        <dbReference type="Proteomes" id="UP001054846"/>
    </source>
</evidence>
<dbReference type="InterPro" id="IPR014729">
    <property type="entry name" value="Rossmann-like_a/b/a_fold"/>
</dbReference>
<dbReference type="NCBIfam" id="NF003786">
    <property type="entry name" value="PRK05379.1-2"/>
    <property type="match status" value="1"/>
</dbReference>